<dbReference type="Proteomes" id="UP000800040">
    <property type="component" value="Unassembled WGS sequence"/>
</dbReference>
<evidence type="ECO:0000313" key="1">
    <source>
        <dbReference type="EMBL" id="KAF1832757.1"/>
    </source>
</evidence>
<keyword evidence="2" id="KW-1185">Reference proteome</keyword>
<evidence type="ECO:0000313" key="2">
    <source>
        <dbReference type="Proteomes" id="UP000800040"/>
    </source>
</evidence>
<dbReference type="AlphaFoldDB" id="A0A6A5KBX9"/>
<gene>
    <name evidence="1" type="ORF">BDW02DRAFT_411995</name>
</gene>
<protein>
    <submittedName>
        <fullName evidence="1">Uncharacterized protein</fullName>
    </submittedName>
</protein>
<reference evidence="1" key="1">
    <citation type="submission" date="2020-01" db="EMBL/GenBank/DDBJ databases">
        <authorList>
            <consortium name="DOE Joint Genome Institute"/>
            <person name="Haridas S."/>
            <person name="Albert R."/>
            <person name="Binder M."/>
            <person name="Bloem J."/>
            <person name="Labutti K."/>
            <person name="Salamov A."/>
            <person name="Andreopoulos B."/>
            <person name="Baker S.E."/>
            <person name="Barry K."/>
            <person name="Bills G."/>
            <person name="Bluhm B.H."/>
            <person name="Cannon C."/>
            <person name="Castanera R."/>
            <person name="Culley D.E."/>
            <person name="Daum C."/>
            <person name="Ezra D."/>
            <person name="Gonzalez J.B."/>
            <person name="Henrissat B."/>
            <person name="Kuo A."/>
            <person name="Liang C."/>
            <person name="Lipzen A."/>
            <person name="Lutzoni F."/>
            <person name="Magnuson J."/>
            <person name="Mondo S."/>
            <person name="Nolan M."/>
            <person name="Ohm R."/>
            <person name="Pangilinan J."/>
            <person name="Park H.-J."/>
            <person name="Ramirez L."/>
            <person name="Alfaro M."/>
            <person name="Sun H."/>
            <person name="Tritt A."/>
            <person name="Yoshinaga Y."/>
            <person name="Zwiers L.-H."/>
            <person name="Turgeon B.G."/>
            <person name="Goodwin S.B."/>
            <person name="Spatafora J.W."/>
            <person name="Crous P.W."/>
            <person name="Grigoriev I.V."/>
        </authorList>
    </citation>
    <scope>NUCLEOTIDE SEQUENCE</scope>
    <source>
        <strain evidence="1">P77</strain>
    </source>
</reference>
<organism evidence="1 2">
    <name type="scientific">Decorospora gaudefroyi</name>
    <dbReference type="NCBI Taxonomy" id="184978"/>
    <lineage>
        <taxon>Eukaryota</taxon>
        <taxon>Fungi</taxon>
        <taxon>Dikarya</taxon>
        <taxon>Ascomycota</taxon>
        <taxon>Pezizomycotina</taxon>
        <taxon>Dothideomycetes</taxon>
        <taxon>Pleosporomycetidae</taxon>
        <taxon>Pleosporales</taxon>
        <taxon>Pleosporineae</taxon>
        <taxon>Pleosporaceae</taxon>
        <taxon>Decorospora</taxon>
    </lineage>
</organism>
<sequence length="159" mass="17629">MAFSLLQNLQGRRISKSTLGQAAFICFAMCCKNAWTSHDRPIDKLLVIGATLIEALEISSMLPPEAATNMTISMPSWCEGELEVLDNSPNAGEHEYIVQQMLCMRVAVVDAQDVHVFEYAVEESDVDTSVVVKYARAYEFLRGLPTNLRHRGLISYGGT</sequence>
<proteinExistence type="predicted"/>
<accession>A0A6A5KBX9</accession>
<name>A0A6A5KBX9_9PLEO</name>
<dbReference type="EMBL" id="ML975332">
    <property type="protein sequence ID" value="KAF1832757.1"/>
    <property type="molecule type" value="Genomic_DNA"/>
</dbReference>